<dbReference type="AlphaFoldDB" id="A0A378U3Z2"/>
<organism evidence="1 2">
    <name type="scientific">Myroides odoratus</name>
    <name type="common">Flavobacterium odoratum</name>
    <dbReference type="NCBI Taxonomy" id="256"/>
    <lineage>
        <taxon>Bacteria</taxon>
        <taxon>Pseudomonadati</taxon>
        <taxon>Bacteroidota</taxon>
        <taxon>Flavobacteriia</taxon>
        <taxon>Flavobacteriales</taxon>
        <taxon>Flavobacteriaceae</taxon>
        <taxon>Myroides</taxon>
    </lineage>
</organism>
<accession>A0A378U3Z2</accession>
<keyword evidence="2" id="KW-1185">Reference proteome</keyword>
<evidence type="ECO:0000313" key="1">
    <source>
        <dbReference type="EMBL" id="STZ69721.1"/>
    </source>
</evidence>
<protein>
    <submittedName>
        <fullName evidence="1">Domain of Uncharacterized Function (DUF748)</fullName>
    </submittedName>
</protein>
<evidence type="ECO:0000313" key="2">
    <source>
        <dbReference type="Proteomes" id="UP000255024"/>
    </source>
</evidence>
<name>A0A378U3Z2_MYROD</name>
<reference evidence="1 2" key="1">
    <citation type="submission" date="2018-06" db="EMBL/GenBank/DDBJ databases">
        <authorList>
            <consortium name="Pathogen Informatics"/>
            <person name="Doyle S."/>
        </authorList>
    </citation>
    <scope>NUCLEOTIDE SEQUENCE [LARGE SCALE GENOMIC DNA]</scope>
    <source>
        <strain evidence="1 2">NCTC11179</strain>
    </source>
</reference>
<proteinExistence type="predicted"/>
<sequence>MRLKKKHKIIGGIFILIVVVYCSGQWIINYVLNQYLPTIIAEKNDSPYDLTYQSVHYSIAERKLSIQDIDIQPKATTVTDTLSYLKGKLKQIDIKQVGLWDLIKKHHLAAEGITIIQPDIQLFQHQTPKDTTPAPPLQFIQAIDIKTIAVKQAHVLIHDVEKNLRLHEVHNFSAELKGIHFGVETQDKPIPFTYKDYIISCDSVRSLVSDSQQLTIHGIQVNPNQISTSRLLLEPLTTVKDKADLPHRLLTIDTPSLLLKGTDWGYKNQEDFYLHIDQIQTPAVDVVVEENALSTRKKEVKTAVNPKLLPFDLTIAAIDMDSITINSLNQWLIKRGSLHLKRVANKAKEELHIGAIQVVRPDIHLHQSQQKTKPKTQKVDVFFDDLVQIDTLSLQEGSFTSTKGKDRTVVLQTKGVQASIEQIHLDAQTLANKIPVRYKEISFSSEAIQWNTGRFYDIKIDKVQGHNTTLTCTNLELTPKYNRKTMVRMFTYADDIFTVKTKAITLSNYTWGFDPQDVLFFKADHVRLDHINANIFRDKTPTFNMSIKPLFSKKLRDIPFTLELKKVDIVNSTLEYEEYDQKAVAPGKLTFGNFNASIQNVYSGYKQTKLPTTTLAIQASFMNAAPLQVNWSFNVLNRSDDFRISGTIKNFPATAMQPFLQPYVKASTEGNLDLVKFNFTGNNKVATGTFGMNYKDLKVTLYRKNGEKKRKILSKVGNWFIHKNSAGEFKEVEIKKVNRIEEKSFFNYLWLCILQGLKQTIL</sequence>
<gene>
    <name evidence="1" type="ORF">NCTC11179_03235</name>
</gene>
<dbReference type="Proteomes" id="UP000255024">
    <property type="component" value="Unassembled WGS sequence"/>
</dbReference>
<dbReference type="EMBL" id="UGQL01000002">
    <property type="protein sequence ID" value="STZ69721.1"/>
    <property type="molecule type" value="Genomic_DNA"/>
</dbReference>
<dbReference type="RefSeq" id="WP_115092381.1">
    <property type="nucleotide sequence ID" value="NZ_CP068107.1"/>
</dbReference>